<dbReference type="InterPro" id="IPR011342">
    <property type="entry name" value="Shikimate_DH"/>
</dbReference>
<feature type="binding site" evidence="8">
    <location>
        <position position="213"/>
    </location>
    <ligand>
        <name>NADP(+)</name>
        <dbReference type="ChEBI" id="CHEBI:58349"/>
    </ligand>
</feature>
<dbReference type="SUPFAM" id="SSF53223">
    <property type="entry name" value="Aminoacid dehydrogenase-like, N-terminal domain"/>
    <property type="match status" value="1"/>
</dbReference>
<evidence type="ECO:0000313" key="13">
    <source>
        <dbReference type="Proteomes" id="UP000525329"/>
    </source>
</evidence>
<feature type="binding site" evidence="8">
    <location>
        <position position="86"/>
    </location>
    <ligand>
        <name>shikimate</name>
        <dbReference type="ChEBI" id="CHEBI:36208"/>
    </ligand>
</feature>
<dbReference type="Proteomes" id="UP000525329">
    <property type="component" value="Unassembled WGS sequence"/>
</dbReference>
<feature type="binding site" evidence="8">
    <location>
        <position position="61"/>
    </location>
    <ligand>
        <name>shikimate</name>
        <dbReference type="ChEBI" id="CHEBI:36208"/>
    </ligand>
</feature>
<feature type="binding site" evidence="8">
    <location>
        <position position="215"/>
    </location>
    <ligand>
        <name>shikimate</name>
        <dbReference type="ChEBI" id="CHEBI:36208"/>
    </ligand>
</feature>
<comment type="function">
    <text evidence="8">Involved in the biosynthesis of the chorismate, which leads to the biosynthesis of aromatic amino acids. Catalyzes the reversible NADPH linked reduction of 3-dehydroshikimate (DHSA) to yield shikimate (SA).</text>
</comment>
<keyword evidence="6 8" id="KW-0057">Aromatic amino acid biosynthesis</keyword>
<feature type="domain" description="SDH C-terminal" evidence="11">
    <location>
        <begin position="236"/>
        <end position="262"/>
    </location>
</feature>
<dbReference type="AlphaFoldDB" id="A0A853G1T0"/>
<dbReference type="NCBIfam" id="NF001310">
    <property type="entry name" value="PRK00258.1-2"/>
    <property type="match status" value="1"/>
</dbReference>
<reference evidence="12 13" key="1">
    <citation type="submission" date="2020-05" db="EMBL/GenBank/DDBJ databases">
        <title>Horizontal transmission and recombination maintain forever young bacterial symbiont genomes.</title>
        <authorList>
            <person name="Russell S.L."/>
            <person name="Pepper-Tunick E."/>
            <person name="Svedberg J."/>
            <person name="Byrne A."/>
            <person name="Ruelas Castillo J."/>
            <person name="Vollmers C."/>
            <person name="Beinart R.A."/>
            <person name="Corbett-Detig R."/>
        </authorList>
    </citation>
    <scope>NUCLEOTIDE SEQUENCE [LARGE SCALE GENOMIC DNA]</scope>
    <source>
        <strain evidence="12">Monterey_2004</strain>
    </source>
</reference>
<keyword evidence="5 8" id="KW-0560">Oxidoreductase</keyword>
<dbReference type="InterPro" id="IPR041121">
    <property type="entry name" value="SDH_C"/>
</dbReference>
<comment type="pathway">
    <text evidence="1 8">Metabolic intermediate biosynthesis; chorismate biosynthesis; chorismate from D-erythrose 4-phosphate and phosphoenolpyruvate: step 4/7.</text>
</comment>
<keyword evidence="4 8" id="KW-0521">NADP</keyword>
<feature type="binding site" evidence="8">
    <location>
        <begin position="14"/>
        <end position="16"/>
    </location>
    <ligand>
        <name>shikimate</name>
        <dbReference type="ChEBI" id="CHEBI:36208"/>
    </ligand>
</feature>
<evidence type="ECO:0000313" key="12">
    <source>
        <dbReference type="EMBL" id="NYT52294.1"/>
    </source>
</evidence>
<dbReference type="InterPro" id="IPR036291">
    <property type="entry name" value="NAD(P)-bd_dom_sf"/>
</dbReference>
<dbReference type="Pfam" id="PF08501">
    <property type="entry name" value="Shikimate_dh_N"/>
    <property type="match status" value="1"/>
</dbReference>
<dbReference type="GO" id="GO:0050661">
    <property type="term" value="F:NADP binding"/>
    <property type="evidence" value="ECO:0007669"/>
    <property type="project" value="InterPro"/>
</dbReference>
<dbReference type="Gene3D" id="3.40.50.720">
    <property type="entry name" value="NAD(P)-binding Rossmann-like Domain"/>
    <property type="match status" value="1"/>
</dbReference>
<dbReference type="CDD" id="cd01065">
    <property type="entry name" value="NAD_bind_Shikimate_DH"/>
    <property type="match status" value="1"/>
</dbReference>
<dbReference type="Gene3D" id="3.40.50.10860">
    <property type="entry name" value="Leucine Dehydrogenase, chain A, domain 1"/>
    <property type="match status" value="1"/>
</dbReference>
<dbReference type="FunFam" id="3.40.50.10860:FF:000006">
    <property type="entry name" value="Shikimate dehydrogenase (NADP(+))"/>
    <property type="match status" value="1"/>
</dbReference>
<dbReference type="Pfam" id="PF01488">
    <property type="entry name" value="Shikimate_DH"/>
    <property type="match status" value="1"/>
</dbReference>
<evidence type="ECO:0000256" key="4">
    <source>
        <dbReference type="ARBA" id="ARBA00022857"/>
    </source>
</evidence>
<proteinExistence type="inferred from homology"/>
<evidence type="ECO:0000259" key="10">
    <source>
        <dbReference type="Pfam" id="PF08501"/>
    </source>
</evidence>
<evidence type="ECO:0000259" key="11">
    <source>
        <dbReference type="Pfam" id="PF18317"/>
    </source>
</evidence>
<dbReference type="EC" id="1.1.1.25" evidence="2 8"/>
<dbReference type="GO" id="GO:0008652">
    <property type="term" value="P:amino acid biosynthetic process"/>
    <property type="evidence" value="ECO:0007669"/>
    <property type="project" value="UniProtKB-KW"/>
</dbReference>
<name>A0A853G1T0_9GAMM</name>
<dbReference type="InterPro" id="IPR013708">
    <property type="entry name" value="Shikimate_DH-bd_N"/>
</dbReference>
<sequence>MHKFAVFGNPIHHSLSPDIQNQFAKQTGFEISYDKILTPVDEFVSSVKAFINQGANGFNITVPFKLDAFKFANELTLNAKIAGSVNTIKIEANKIIGENSDGIGLIKDLTHNIGIKLKSKVILILGAGGATQGILFPILKQNPNQVIISNRTHSKAIRLAKNFSKFGNTCSISLNKIKHESIDIIINATSASLDGRMPNIAFNVANNTVCYDLMYGYQTPFMSWAKTNRAKMISDGLGMLVEQAAIAFEFWTGAKPDTKKVLSNLRR</sequence>
<evidence type="ECO:0000256" key="8">
    <source>
        <dbReference type="HAMAP-Rule" id="MF_00222"/>
    </source>
</evidence>
<comment type="subunit">
    <text evidence="8">Homodimer.</text>
</comment>
<dbReference type="GO" id="GO:0004764">
    <property type="term" value="F:shikimate 3-dehydrogenase (NADP+) activity"/>
    <property type="evidence" value="ECO:0007669"/>
    <property type="project" value="UniProtKB-UniRule"/>
</dbReference>
<dbReference type="InterPro" id="IPR006151">
    <property type="entry name" value="Shikm_DH/Glu-tRNA_Rdtase"/>
</dbReference>
<dbReference type="GO" id="GO:0005829">
    <property type="term" value="C:cytosol"/>
    <property type="evidence" value="ECO:0007669"/>
    <property type="project" value="TreeGrafter"/>
</dbReference>
<dbReference type="InterPro" id="IPR046346">
    <property type="entry name" value="Aminoacid_DH-like_N_sf"/>
</dbReference>
<protein>
    <recommendedName>
        <fullName evidence="2 8">Shikimate dehydrogenase (NADP(+))</fullName>
        <shortName evidence="8">SDH</shortName>
        <ecNumber evidence="2 8">1.1.1.25</ecNumber>
    </recommendedName>
</protein>
<evidence type="ECO:0000256" key="7">
    <source>
        <dbReference type="ARBA" id="ARBA00049442"/>
    </source>
</evidence>
<dbReference type="PANTHER" id="PTHR21089:SF1">
    <property type="entry name" value="BIFUNCTIONAL 3-DEHYDROQUINATE DEHYDRATASE_SHIKIMATE DEHYDROGENASE, CHLOROPLASTIC"/>
    <property type="match status" value="1"/>
</dbReference>
<feature type="active site" description="Proton acceptor" evidence="8">
    <location>
        <position position="65"/>
    </location>
</feature>
<evidence type="ECO:0000256" key="3">
    <source>
        <dbReference type="ARBA" id="ARBA00022605"/>
    </source>
</evidence>
<feature type="binding site" evidence="8">
    <location>
        <begin position="126"/>
        <end position="130"/>
    </location>
    <ligand>
        <name>NADP(+)</name>
        <dbReference type="ChEBI" id="CHEBI:58349"/>
    </ligand>
</feature>
<dbReference type="EMBL" id="JACCHU010000001">
    <property type="protein sequence ID" value="NYT52294.1"/>
    <property type="molecule type" value="Genomic_DNA"/>
</dbReference>
<feature type="domain" description="Quinate/shikimate 5-dehydrogenase/glutamyl-tRNA reductase" evidence="9">
    <location>
        <begin position="112"/>
        <end position="192"/>
    </location>
</feature>
<evidence type="ECO:0000259" key="9">
    <source>
        <dbReference type="Pfam" id="PF01488"/>
    </source>
</evidence>
<comment type="caution">
    <text evidence="12">The sequence shown here is derived from an EMBL/GenBank/DDBJ whole genome shotgun (WGS) entry which is preliminary data.</text>
</comment>
<dbReference type="GO" id="GO:0019632">
    <property type="term" value="P:shikimate metabolic process"/>
    <property type="evidence" value="ECO:0007669"/>
    <property type="project" value="InterPro"/>
</dbReference>
<dbReference type="NCBIfam" id="TIGR00507">
    <property type="entry name" value="aroE"/>
    <property type="match status" value="1"/>
</dbReference>
<keyword evidence="3 8" id="KW-0028">Amino-acid biosynthesis</keyword>
<dbReference type="UniPathway" id="UPA00053">
    <property type="reaction ID" value="UER00087"/>
</dbReference>
<evidence type="ECO:0000256" key="2">
    <source>
        <dbReference type="ARBA" id="ARBA00012962"/>
    </source>
</evidence>
<feature type="binding site" evidence="8">
    <location>
        <position position="101"/>
    </location>
    <ligand>
        <name>shikimate</name>
        <dbReference type="ChEBI" id="CHEBI:36208"/>
    </ligand>
</feature>
<feature type="binding site" evidence="8">
    <location>
        <position position="243"/>
    </location>
    <ligand>
        <name>shikimate</name>
        <dbReference type="ChEBI" id="CHEBI:36208"/>
    </ligand>
</feature>
<dbReference type="SUPFAM" id="SSF51735">
    <property type="entry name" value="NAD(P)-binding Rossmann-fold domains"/>
    <property type="match status" value="1"/>
</dbReference>
<gene>
    <name evidence="8 12" type="primary">aroE</name>
    <name evidence="12" type="ORF">H0A74_01740</name>
</gene>
<comment type="similarity">
    <text evidence="8">Belongs to the shikimate dehydrogenase family.</text>
</comment>
<organism evidence="12 13">
    <name type="scientific">Candidatus Vesicomyosocius endoextente</name>
    <dbReference type="NCBI Taxonomy" id="2738853"/>
    <lineage>
        <taxon>Bacteria</taxon>
        <taxon>Pseudomonadati</taxon>
        <taxon>Pseudomonadota</taxon>
        <taxon>Gammaproteobacteria</taxon>
        <taxon>Candidatus Pseudothioglobaceae</taxon>
        <taxon>Candidatus Vesicomyidisocius</taxon>
    </lineage>
</organism>
<dbReference type="PANTHER" id="PTHR21089">
    <property type="entry name" value="SHIKIMATE DEHYDROGENASE"/>
    <property type="match status" value="1"/>
</dbReference>
<dbReference type="HAMAP" id="MF_00222">
    <property type="entry name" value="Shikimate_DH_AroE"/>
    <property type="match status" value="1"/>
</dbReference>
<comment type="catalytic activity">
    <reaction evidence="7 8">
        <text>shikimate + NADP(+) = 3-dehydroshikimate + NADPH + H(+)</text>
        <dbReference type="Rhea" id="RHEA:17737"/>
        <dbReference type="ChEBI" id="CHEBI:15378"/>
        <dbReference type="ChEBI" id="CHEBI:16630"/>
        <dbReference type="ChEBI" id="CHEBI:36208"/>
        <dbReference type="ChEBI" id="CHEBI:57783"/>
        <dbReference type="ChEBI" id="CHEBI:58349"/>
        <dbReference type="EC" id="1.1.1.25"/>
    </reaction>
</comment>
<feature type="domain" description="Shikimate dehydrogenase substrate binding N-terminal" evidence="10">
    <location>
        <begin position="6"/>
        <end position="88"/>
    </location>
</feature>
<dbReference type="InterPro" id="IPR022893">
    <property type="entry name" value="Shikimate_DH_fam"/>
</dbReference>
<feature type="binding site" evidence="8">
    <location>
        <begin position="150"/>
        <end position="155"/>
    </location>
    <ligand>
        <name>NADP(+)</name>
        <dbReference type="ChEBI" id="CHEBI:58349"/>
    </ligand>
</feature>
<evidence type="ECO:0000256" key="1">
    <source>
        <dbReference type="ARBA" id="ARBA00004871"/>
    </source>
</evidence>
<comment type="caution">
    <text evidence="8">Lacks conserved residue(s) required for the propagation of feature annotation.</text>
</comment>
<dbReference type="Pfam" id="PF18317">
    <property type="entry name" value="SDH_C"/>
    <property type="match status" value="1"/>
</dbReference>
<evidence type="ECO:0000256" key="5">
    <source>
        <dbReference type="ARBA" id="ARBA00023002"/>
    </source>
</evidence>
<feature type="binding site" evidence="8">
    <location>
        <position position="236"/>
    </location>
    <ligand>
        <name>NADP(+)</name>
        <dbReference type="ChEBI" id="CHEBI:58349"/>
    </ligand>
</feature>
<dbReference type="GO" id="GO:0009073">
    <property type="term" value="P:aromatic amino acid family biosynthetic process"/>
    <property type="evidence" value="ECO:0007669"/>
    <property type="project" value="UniProtKB-KW"/>
</dbReference>
<dbReference type="GO" id="GO:0009423">
    <property type="term" value="P:chorismate biosynthetic process"/>
    <property type="evidence" value="ECO:0007669"/>
    <property type="project" value="UniProtKB-UniRule"/>
</dbReference>
<evidence type="ECO:0000256" key="6">
    <source>
        <dbReference type="ARBA" id="ARBA00023141"/>
    </source>
</evidence>
<accession>A0A853G1T0</accession>